<organism evidence="3">
    <name type="scientific">Chromera velia CCMP2878</name>
    <dbReference type="NCBI Taxonomy" id="1169474"/>
    <lineage>
        <taxon>Eukaryota</taxon>
        <taxon>Sar</taxon>
        <taxon>Alveolata</taxon>
        <taxon>Colpodellida</taxon>
        <taxon>Chromeraceae</taxon>
        <taxon>Chromera</taxon>
    </lineage>
</organism>
<keyword evidence="2" id="KW-0732">Signal</keyword>
<feature type="compositionally biased region" description="Basic and acidic residues" evidence="1">
    <location>
        <begin position="188"/>
        <end position="201"/>
    </location>
</feature>
<dbReference type="VEuPathDB" id="CryptoDB:Cvel_10100"/>
<protein>
    <submittedName>
        <fullName evidence="3">Uncharacterized protein</fullName>
    </submittedName>
</protein>
<evidence type="ECO:0000313" key="3">
    <source>
        <dbReference type="EMBL" id="CEM50659.1"/>
    </source>
</evidence>
<sequence>MRGFQNLLVVWPACLLCLILRDVECFVLKGGAGSVSSSSSKSNAGRPRTVWDGWAGTSVSGSGGLREGDRKTFTALNQWDFPGLFDLDDRPPYPDFQDFAYWGSLIICFASMAIWSFSDQKCLEREKERLENMAALGLNNSPGDRMLYRQMKDAAMAAKMNEYLGLEIQRANQADDFEKRRERRRKMRQQEEEASKVESSS</sequence>
<evidence type="ECO:0000256" key="1">
    <source>
        <dbReference type="SAM" id="MobiDB-lite"/>
    </source>
</evidence>
<gene>
    <name evidence="3" type="ORF">Cvel_10100</name>
</gene>
<name>A0A0G4I193_9ALVE</name>
<reference evidence="3" key="1">
    <citation type="submission" date="2014-11" db="EMBL/GenBank/DDBJ databases">
        <authorList>
            <person name="Otto D Thomas"/>
            <person name="Naeem Raeece"/>
        </authorList>
    </citation>
    <scope>NUCLEOTIDE SEQUENCE</scope>
</reference>
<dbReference type="AlphaFoldDB" id="A0A0G4I193"/>
<proteinExistence type="predicted"/>
<feature type="signal peptide" evidence="2">
    <location>
        <begin position="1"/>
        <end position="25"/>
    </location>
</feature>
<evidence type="ECO:0000256" key="2">
    <source>
        <dbReference type="SAM" id="SignalP"/>
    </source>
</evidence>
<dbReference type="EMBL" id="CDMZ01004715">
    <property type="protein sequence ID" value="CEM50659.1"/>
    <property type="molecule type" value="Genomic_DNA"/>
</dbReference>
<feature type="region of interest" description="Disordered" evidence="1">
    <location>
        <begin position="175"/>
        <end position="201"/>
    </location>
</feature>
<feature type="chain" id="PRO_5005192449" evidence="2">
    <location>
        <begin position="26"/>
        <end position="201"/>
    </location>
</feature>
<accession>A0A0G4I193</accession>